<dbReference type="EMBL" id="MN739013">
    <property type="protein sequence ID" value="QHT35107.1"/>
    <property type="molecule type" value="Genomic_DNA"/>
</dbReference>
<dbReference type="AlphaFoldDB" id="A0A6C0F0V6"/>
<accession>A0A6C0F0V6</accession>
<reference evidence="2" key="1">
    <citation type="journal article" date="2020" name="Nature">
        <title>Giant virus diversity and host interactions through global metagenomics.</title>
        <authorList>
            <person name="Schulz F."/>
            <person name="Roux S."/>
            <person name="Paez-Espino D."/>
            <person name="Jungbluth S."/>
            <person name="Walsh D.A."/>
            <person name="Denef V.J."/>
            <person name="McMahon K.D."/>
            <person name="Konstantinidis K.T."/>
            <person name="Eloe-Fadrosh E.A."/>
            <person name="Kyrpides N.C."/>
            <person name="Woyke T."/>
        </authorList>
    </citation>
    <scope>NUCLEOTIDE SEQUENCE</scope>
    <source>
        <strain evidence="2">GVMAG-M-3300009180-1</strain>
    </source>
</reference>
<feature type="compositionally biased region" description="Acidic residues" evidence="1">
    <location>
        <begin position="83"/>
        <end position="99"/>
    </location>
</feature>
<feature type="region of interest" description="Disordered" evidence="1">
    <location>
        <begin position="80"/>
        <end position="99"/>
    </location>
</feature>
<organism evidence="2">
    <name type="scientific">viral metagenome</name>
    <dbReference type="NCBI Taxonomy" id="1070528"/>
    <lineage>
        <taxon>unclassified sequences</taxon>
        <taxon>metagenomes</taxon>
        <taxon>organismal metagenomes</taxon>
    </lineage>
</organism>
<protein>
    <submittedName>
        <fullName evidence="2">Uncharacterized protein</fullName>
    </submittedName>
</protein>
<sequence length="270" mass="31737">MSNNQKEQKYFESVARMRTSPSLQGKIWDASDIYKEVQPNEDSSYEFLHRCYTDTVMETVAMMRFIKGCVRGGEFVKPIDPMELPDSDSDSDSDDDDYYDEDFEQRQYERKSERENSKSQKKEYKRSSFMRSVICALSEMNKARMRVAKCLLKRSNDHKLIDDFAQYSQGNHTLLSKGHTLIELYRCLRHIHSGKYTLRYLVDNERETVQFDALFCMGTNIVAEYIENANTCIRGDIDMFDPAITNHNKSENWKPMTFTYNHTEEVIATR</sequence>
<name>A0A6C0F0V6_9ZZZZ</name>
<evidence type="ECO:0000256" key="1">
    <source>
        <dbReference type="SAM" id="MobiDB-lite"/>
    </source>
</evidence>
<evidence type="ECO:0000313" key="2">
    <source>
        <dbReference type="EMBL" id="QHT35107.1"/>
    </source>
</evidence>
<proteinExistence type="predicted"/>